<name>W7T6Z2_9STRA</name>
<dbReference type="EMBL" id="AZIL01002074">
    <property type="protein sequence ID" value="EWM22800.1"/>
    <property type="molecule type" value="Genomic_DNA"/>
</dbReference>
<dbReference type="PANTHER" id="PTHR44843">
    <property type="entry name" value="METHYLTRANSFERASE"/>
    <property type="match status" value="1"/>
</dbReference>
<keyword evidence="3" id="KW-1185">Reference proteome</keyword>
<dbReference type="OrthoDB" id="184284at2759"/>
<gene>
    <name evidence="2" type="ORF">Naga_100178g4</name>
</gene>
<accession>W7T6Z2</accession>
<evidence type="ECO:0000313" key="2">
    <source>
        <dbReference type="EMBL" id="EWM22800.1"/>
    </source>
</evidence>
<dbReference type="AlphaFoldDB" id="W7T6Z2"/>
<reference evidence="2 3" key="1">
    <citation type="journal article" date="2014" name="Mol. Plant">
        <title>Chromosome Scale Genome Assembly and Transcriptome Profiling of Nannochloropsis gaditana in Nitrogen Depletion.</title>
        <authorList>
            <person name="Corteggiani Carpinelli E."/>
            <person name="Telatin A."/>
            <person name="Vitulo N."/>
            <person name="Forcato C."/>
            <person name="D'Angelo M."/>
            <person name="Schiavon R."/>
            <person name="Vezzi A."/>
            <person name="Giacometti G.M."/>
            <person name="Morosinotto T."/>
            <person name="Valle G."/>
        </authorList>
    </citation>
    <scope>NUCLEOTIDE SEQUENCE [LARGE SCALE GENOMIC DNA]</scope>
    <source>
        <strain evidence="2 3">B-31</strain>
    </source>
</reference>
<dbReference type="PANTHER" id="PTHR44843:SF14">
    <property type="entry name" value="METHYLTRANSFERASE TYPE 11 DOMAIN-CONTAINING PROTEIN"/>
    <property type="match status" value="1"/>
</dbReference>
<comment type="caution">
    <text evidence="2">The sequence shown here is derived from an EMBL/GenBank/DDBJ whole genome shotgun (WGS) entry which is preliminary data.</text>
</comment>
<organism evidence="2 3">
    <name type="scientific">Nannochloropsis gaditana</name>
    <dbReference type="NCBI Taxonomy" id="72520"/>
    <lineage>
        <taxon>Eukaryota</taxon>
        <taxon>Sar</taxon>
        <taxon>Stramenopiles</taxon>
        <taxon>Ochrophyta</taxon>
        <taxon>Eustigmatophyceae</taxon>
        <taxon>Eustigmatales</taxon>
        <taxon>Monodopsidaceae</taxon>
        <taxon>Nannochloropsis</taxon>
    </lineage>
</organism>
<dbReference type="Pfam" id="PF25276">
    <property type="entry name" value="DUF7870"/>
    <property type="match status" value="1"/>
</dbReference>
<feature type="domain" description="DUF7870" evidence="1">
    <location>
        <begin position="136"/>
        <end position="237"/>
    </location>
</feature>
<evidence type="ECO:0000259" key="1">
    <source>
        <dbReference type="Pfam" id="PF25276"/>
    </source>
</evidence>
<dbReference type="InterPro" id="IPR057192">
    <property type="entry name" value="DUF7870"/>
</dbReference>
<proteinExistence type="predicted"/>
<protein>
    <recommendedName>
        <fullName evidence="1">DUF7870 domain-containing protein</fullName>
    </recommendedName>
</protein>
<evidence type="ECO:0000313" key="3">
    <source>
        <dbReference type="Proteomes" id="UP000019335"/>
    </source>
</evidence>
<sequence>MKVLQKRFWQEPLEPIWQYRGKYYLGKTNDVEDKDQVTPFFLANFVNASDPAVYKRKIYIDLGIKDFYSSLCWIMQNYPVKFDAIHGFECASDLSNVAALSSQIDACVRESAADLKQGYTPEGVKDILHIYYDYIGTDENPATQPPTRGLSQVMKDLNIEKDDYVVVKMDVEEMEYALIDKIIADGTYKLIDEMFVEIHYNHPEMRKFGWQMFHKSRNDAQALFTKARDVGMYIHPWP</sequence>
<dbReference type="Proteomes" id="UP000019335">
    <property type="component" value="Unassembled WGS sequence"/>
</dbReference>